<evidence type="ECO:0000256" key="1">
    <source>
        <dbReference type="SAM" id="MobiDB-lite"/>
    </source>
</evidence>
<sequence>MDLLPPEIQDQMALELEMGVGNAEQGGGGDVPRPEVETDKATKKGKAIPAFSPIFTDGRFLFGVEAKKFEDVPGLEKATSKITDEPASQPGDESVRIVEEKIDSTEQTRTENDKESGKDKVNGEEEKVTKVYLTVHAFDPEEKLEHCHSVTLKRPPPKNDECVLDFNPPGY</sequence>
<accession>X6LN68</accession>
<feature type="region of interest" description="Disordered" evidence="1">
    <location>
        <begin position="151"/>
        <end position="171"/>
    </location>
</feature>
<feature type="compositionally biased region" description="Basic and acidic residues" evidence="1">
    <location>
        <begin position="32"/>
        <end position="42"/>
    </location>
</feature>
<keyword evidence="3" id="KW-1185">Reference proteome</keyword>
<comment type="caution">
    <text evidence="2">The sequence shown here is derived from an EMBL/GenBank/DDBJ whole genome shotgun (WGS) entry which is preliminary data.</text>
</comment>
<evidence type="ECO:0000313" key="3">
    <source>
        <dbReference type="Proteomes" id="UP000023152"/>
    </source>
</evidence>
<name>X6LN68_RETFI</name>
<reference evidence="2 3" key="1">
    <citation type="journal article" date="2013" name="Curr. Biol.">
        <title>The Genome of the Foraminiferan Reticulomyxa filosa.</title>
        <authorList>
            <person name="Glockner G."/>
            <person name="Hulsmann N."/>
            <person name="Schleicher M."/>
            <person name="Noegel A.A."/>
            <person name="Eichinger L."/>
            <person name="Gallinger C."/>
            <person name="Pawlowski J."/>
            <person name="Sierra R."/>
            <person name="Euteneuer U."/>
            <person name="Pillet L."/>
            <person name="Moustafa A."/>
            <person name="Platzer M."/>
            <person name="Groth M."/>
            <person name="Szafranski K."/>
            <person name="Schliwa M."/>
        </authorList>
    </citation>
    <scope>NUCLEOTIDE SEQUENCE [LARGE SCALE GENOMIC DNA]</scope>
</reference>
<protein>
    <submittedName>
        <fullName evidence="2">Uncharacterized protein</fullName>
    </submittedName>
</protein>
<evidence type="ECO:0000313" key="2">
    <source>
        <dbReference type="EMBL" id="ETO02170.1"/>
    </source>
</evidence>
<dbReference type="Proteomes" id="UP000023152">
    <property type="component" value="Unassembled WGS sequence"/>
</dbReference>
<organism evidence="2 3">
    <name type="scientific">Reticulomyxa filosa</name>
    <dbReference type="NCBI Taxonomy" id="46433"/>
    <lineage>
        <taxon>Eukaryota</taxon>
        <taxon>Sar</taxon>
        <taxon>Rhizaria</taxon>
        <taxon>Retaria</taxon>
        <taxon>Foraminifera</taxon>
        <taxon>Monothalamids</taxon>
        <taxon>Reticulomyxidae</taxon>
        <taxon>Reticulomyxa</taxon>
    </lineage>
</organism>
<feature type="region of interest" description="Disordered" evidence="1">
    <location>
        <begin position="73"/>
        <end position="125"/>
    </location>
</feature>
<feature type="compositionally biased region" description="Basic and acidic residues" evidence="1">
    <location>
        <begin position="93"/>
        <end position="125"/>
    </location>
</feature>
<gene>
    <name evidence="2" type="ORF">RFI_35266</name>
</gene>
<proteinExistence type="predicted"/>
<feature type="region of interest" description="Disordered" evidence="1">
    <location>
        <begin position="18"/>
        <end position="44"/>
    </location>
</feature>
<dbReference type="EMBL" id="ASPP01036534">
    <property type="protein sequence ID" value="ETO02170.1"/>
    <property type="molecule type" value="Genomic_DNA"/>
</dbReference>
<dbReference type="AlphaFoldDB" id="X6LN68"/>